<comment type="caution">
    <text evidence="6">The sequence shown here is derived from an EMBL/GenBank/DDBJ whole genome shotgun (WGS) entry which is preliminary data.</text>
</comment>
<name>A0ABV7EP91_9GAMM</name>
<dbReference type="Gene3D" id="3.40.190.10">
    <property type="entry name" value="Periplasmic binding protein-like II"/>
    <property type="match status" value="2"/>
</dbReference>
<dbReference type="PRINTS" id="PR00039">
    <property type="entry name" value="HTHLYSR"/>
</dbReference>
<gene>
    <name evidence="6" type="ORF">ACFOSU_06325</name>
</gene>
<keyword evidence="7" id="KW-1185">Reference proteome</keyword>
<dbReference type="Pfam" id="PF03466">
    <property type="entry name" value="LysR_substrate"/>
    <property type="match status" value="1"/>
</dbReference>
<dbReference type="InterPro" id="IPR005119">
    <property type="entry name" value="LysR_subst-bd"/>
</dbReference>
<dbReference type="PROSITE" id="PS50931">
    <property type="entry name" value="HTH_LYSR"/>
    <property type="match status" value="1"/>
</dbReference>
<evidence type="ECO:0000256" key="3">
    <source>
        <dbReference type="ARBA" id="ARBA00023125"/>
    </source>
</evidence>
<dbReference type="Gene3D" id="1.10.10.10">
    <property type="entry name" value="Winged helix-like DNA-binding domain superfamily/Winged helix DNA-binding domain"/>
    <property type="match status" value="1"/>
</dbReference>
<dbReference type="PANTHER" id="PTHR30537">
    <property type="entry name" value="HTH-TYPE TRANSCRIPTIONAL REGULATOR"/>
    <property type="match status" value="1"/>
</dbReference>
<reference evidence="7" key="1">
    <citation type="journal article" date="2019" name="Int. J. Syst. Evol. Microbiol.">
        <title>The Global Catalogue of Microorganisms (GCM) 10K type strain sequencing project: providing services to taxonomists for standard genome sequencing and annotation.</title>
        <authorList>
            <consortium name="The Broad Institute Genomics Platform"/>
            <consortium name="The Broad Institute Genome Sequencing Center for Infectious Disease"/>
            <person name="Wu L."/>
            <person name="Ma J."/>
        </authorList>
    </citation>
    <scope>NUCLEOTIDE SEQUENCE [LARGE SCALE GENOMIC DNA]</scope>
    <source>
        <strain evidence="7">KCTC 52640</strain>
    </source>
</reference>
<dbReference type="EMBL" id="JBHRSS010000003">
    <property type="protein sequence ID" value="MFC3103502.1"/>
    <property type="molecule type" value="Genomic_DNA"/>
</dbReference>
<dbReference type="Proteomes" id="UP001595462">
    <property type="component" value="Unassembled WGS sequence"/>
</dbReference>
<keyword evidence="2" id="KW-0805">Transcription regulation</keyword>
<dbReference type="RefSeq" id="WP_380687595.1">
    <property type="nucleotide sequence ID" value="NZ_JBHRSS010000003.1"/>
</dbReference>
<evidence type="ECO:0000256" key="2">
    <source>
        <dbReference type="ARBA" id="ARBA00023015"/>
    </source>
</evidence>
<dbReference type="SUPFAM" id="SSF53850">
    <property type="entry name" value="Periplasmic binding protein-like II"/>
    <property type="match status" value="1"/>
</dbReference>
<evidence type="ECO:0000256" key="4">
    <source>
        <dbReference type="ARBA" id="ARBA00023163"/>
    </source>
</evidence>
<evidence type="ECO:0000259" key="5">
    <source>
        <dbReference type="PROSITE" id="PS50931"/>
    </source>
</evidence>
<dbReference type="PANTHER" id="PTHR30537:SF26">
    <property type="entry name" value="GLYCINE CLEAVAGE SYSTEM TRANSCRIPTIONAL ACTIVATOR"/>
    <property type="match status" value="1"/>
</dbReference>
<feature type="domain" description="HTH lysR-type" evidence="5">
    <location>
        <begin position="17"/>
        <end position="66"/>
    </location>
</feature>
<keyword evidence="4" id="KW-0804">Transcription</keyword>
<dbReference type="InterPro" id="IPR000847">
    <property type="entry name" value="LysR_HTH_N"/>
</dbReference>
<protein>
    <submittedName>
        <fullName evidence="6">LysR family transcriptional regulator</fullName>
    </submittedName>
</protein>
<dbReference type="InterPro" id="IPR036388">
    <property type="entry name" value="WH-like_DNA-bd_sf"/>
</dbReference>
<organism evidence="6 7">
    <name type="scientific">Salinisphaera aquimarina</name>
    <dbReference type="NCBI Taxonomy" id="2094031"/>
    <lineage>
        <taxon>Bacteria</taxon>
        <taxon>Pseudomonadati</taxon>
        <taxon>Pseudomonadota</taxon>
        <taxon>Gammaproteobacteria</taxon>
        <taxon>Salinisphaerales</taxon>
        <taxon>Salinisphaeraceae</taxon>
        <taxon>Salinisphaera</taxon>
    </lineage>
</organism>
<proteinExistence type="inferred from homology"/>
<keyword evidence="3" id="KW-0238">DNA-binding</keyword>
<evidence type="ECO:0000313" key="7">
    <source>
        <dbReference type="Proteomes" id="UP001595462"/>
    </source>
</evidence>
<dbReference type="Pfam" id="PF00126">
    <property type="entry name" value="HTH_1"/>
    <property type="match status" value="1"/>
</dbReference>
<comment type="similarity">
    <text evidence="1">Belongs to the LysR transcriptional regulatory family.</text>
</comment>
<dbReference type="SUPFAM" id="SSF46785">
    <property type="entry name" value="Winged helix' DNA-binding domain"/>
    <property type="match status" value="1"/>
</dbReference>
<accession>A0ABV7EP91</accession>
<dbReference type="InterPro" id="IPR058163">
    <property type="entry name" value="LysR-type_TF_proteobact-type"/>
</dbReference>
<evidence type="ECO:0000313" key="6">
    <source>
        <dbReference type="EMBL" id="MFC3103502.1"/>
    </source>
</evidence>
<evidence type="ECO:0000256" key="1">
    <source>
        <dbReference type="ARBA" id="ARBA00009437"/>
    </source>
</evidence>
<sequence length="303" mass="32996">MNRLSRQLPPLATLLPFEAAARHESFTRAAAELHLTQAAISRQIRALENDLGTPLFTRSHRAVRLTDAGLQLARALSTGLETIAATAHRLRSRRDNDDIILLAEIYVAMYWLIPRLPAFHETHPDIRLRVNASTQPLTHAEESFDIALQCSDRPAGALTPLFSVPDAVFPVCSPAVAAEGSLTLAELMTYPLLHCRDDPQDGWMTWNQWFDAVGSPATATGGLVFDNYPVVLQAAVMGQGVGLGWGRGVEYLLSTGQLVRPTSEQLVLADGLSVYRTVSAAAEQPGDRRLAVVTNWLASALND</sequence>
<dbReference type="InterPro" id="IPR036390">
    <property type="entry name" value="WH_DNA-bd_sf"/>
</dbReference>